<sequence>MVSGREPSTWTAAELVADSVAGIAGAAARSVIVHGSLATGGFRRGRSDIDLLAVVAGGLTDPQAAALADVVRHAGLGAAAGLELHVVTARAAGTASRAPALELYLGRHRRTPAELEVERRVAASPDLMTELSMALAGGCALAGAPPAEVIAPVPAEWVIDRGRHWLTVWRSLTDDTEHAAFMVLTTCRIWRYAVERVHCSKPEAAAWALDRDPSLTVVRQALHQYEDDPATAVSESGLAELLDRVLSG</sequence>
<evidence type="ECO:0000259" key="2">
    <source>
        <dbReference type="Pfam" id="PF01909"/>
    </source>
</evidence>
<dbReference type="EMBL" id="AP023356">
    <property type="protein sequence ID" value="BCJ47734.1"/>
    <property type="molecule type" value="Genomic_DNA"/>
</dbReference>
<protein>
    <recommendedName>
        <fullName evidence="6">Nucleotidyltransferase</fullName>
    </recommendedName>
</protein>
<feature type="domain" description="Polymerase nucleotidyl transferase" evidence="2">
    <location>
        <begin position="30"/>
        <end position="60"/>
    </location>
</feature>
<organism evidence="4 5">
    <name type="scientific">Actinoplanes ianthinogenes</name>
    <dbReference type="NCBI Taxonomy" id="122358"/>
    <lineage>
        <taxon>Bacteria</taxon>
        <taxon>Bacillati</taxon>
        <taxon>Actinomycetota</taxon>
        <taxon>Actinomycetes</taxon>
        <taxon>Micromonosporales</taxon>
        <taxon>Micromonosporaceae</taxon>
        <taxon>Actinoplanes</taxon>
    </lineage>
</organism>
<dbReference type="InterPro" id="IPR025184">
    <property type="entry name" value="AadA_C"/>
</dbReference>
<evidence type="ECO:0000313" key="5">
    <source>
        <dbReference type="Proteomes" id="UP000676967"/>
    </source>
</evidence>
<evidence type="ECO:0000313" key="4">
    <source>
        <dbReference type="EMBL" id="BCJ47734.1"/>
    </source>
</evidence>
<keyword evidence="1" id="KW-0808">Transferase</keyword>
<dbReference type="RefSeq" id="WP_189330106.1">
    <property type="nucleotide sequence ID" value="NZ_AP023356.1"/>
</dbReference>
<evidence type="ECO:0000256" key="1">
    <source>
        <dbReference type="ARBA" id="ARBA00022679"/>
    </source>
</evidence>
<accession>A0ABN6CSS5</accession>
<dbReference type="SUPFAM" id="SSF81301">
    <property type="entry name" value="Nucleotidyltransferase"/>
    <property type="match status" value="1"/>
</dbReference>
<evidence type="ECO:0008006" key="6">
    <source>
        <dbReference type="Google" id="ProtNLM"/>
    </source>
</evidence>
<name>A0ABN6CSS5_9ACTN</name>
<dbReference type="Proteomes" id="UP000676967">
    <property type="component" value="Chromosome"/>
</dbReference>
<keyword evidence="5" id="KW-1185">Reference proteome</keyword>
<reference evidence="4 5" key="1">
    <citation type="submission" date="2020-08" db="EMBL/GenBank/DDBJ databases">
        <title>Whole genome shotgun sequence of Actinoplanes ianthinogenes NBRC 13996.</title>
        <authorList>
            <person name="Komaki H."/>
            <person name="Tamura T."/>
        </authorList>
    </citation>
    <scope>NUCLEOTIDE SEQUENCE [LARGE SCALE GENOMIC DNA]</scope>
    <source>
        <strain evidence="4 5">NBRC 13996</strain>
    </source>
</reference>
<dbReference type="InterPro" id="IPR002934">
    <property type="entry name" value="Polymerase_NTP_transf_dom"/>
</dbReference>
<dbReference type="CDD" id="cd05403">
    <property type="entry name" value="NT_KNTase_like"/>
    <property type="match status" value="1"/>
</dbReference>
<dbReference type="InterPro" id="IPR043519">
    <property type="entry name" value="NT_sf"/>
</dbReference>
<dbReference type="Pfam" id="PF01909">
    <property type="entry name" value="NTP_transf_2"/>
    <property type="match status" value="1"/>
</dbReference>
<feature type="domain" description="Adenylyltransferase AadA C-terminal" evidence="3">
    <location>
        <begin position="148"/>
        <end position="232"/>
    </location>
</feature>
<gene>
    <name evidence="4" type="ORF">Aiant_83910</name>
</gene>
<proteinExistence type="predicted"/>
<dbReference type="Pfam" id="PF13427">
    <property type="entry name" value="AadA_C"/>
    <property type="match status" value="1"/>
</dbReference>
<evidence type="ECO:0000259" key="3">
    <source>
        <dbReference type="Pfam" id="PF13427"/>
    </source>
</evidence>